<dbReference type="STRING" id="914237.A0A1E1LLS3"/>
<evidence type="ECO:0000256" key="1">
    <source>
        <dbReference type="SAM" id="SignalP"/>
    </source>
</evidence>
<gene>
    <name evidence="2" type="ORF">RCO7_03865</name>
</gene>
<evidence type="ECO:0000313" key="2">
    <source>
        <dbReference type="EMBL" id="CZT11430.1"/>
    </source>
</evidence>
<dbReference type="EMBL" id="FJUW01000062">
    <property type="protein sequence ID" value="CZT11430.1"/>
    <property type="molecule type" value="Genomic_DNA"/>
</dbReference>
<name>A0A1E1LLS3_9HELO</name>
<feature type="chain" id="PRO_5009447286" evidence="1">
    <location>
        <begin position="20"/>
        <end position="147"/>
    </location>
</feature>
<feature type="signal peptide" evidence="1">
    <location>
        <begin position="1"/>
        <end position="19"/>
    </location>
</feature>
<reference evidence="3" key="1">
    <citation type="submission" date="2016-03" db="EMBL/GenBank/DDBJ databases">
        <authorList>
            <person name="Ploux O."/>
        </authorList>
    </citation>
    <scope>NUCLEOTIDE SEQUENCE [LARGE SCALE GENOMIC DNA]</scope>
    <source>
        <strain evidence="3">UK7</strain>
    </source>
</reference>
<dbReference type="InParanoid" id="A0A1E1LLS3"/>
<organism evidence="2 3">
    <name type="scientific">Rhynchosporium graminicola</name>
    <dbReference type="NCBI Taxonomy" id="2792576"/>
    <lineage>
        <taxon>Eukaryota</taxon>
        <taxon>Fungi</taxon>
        <taxon>Dikarya</taxon>
        <taxon>Ascomycota</taxon>
        <taxon>Pezizomycotina</taxon>
        <taxon>Leotiomycetes</taxon>
        <taxon>Helotiales</taxon>
        <taxon>Ploettnerulaceae</taxon>
        <taxon>Rhynchosporium</taxon>
    </lineage>
</organism>
<dbReference type="Proteomes" id="UP000178129">
    <property type="component" value="Unassembled WGS sequence"/>
</dbReference>
<proteinExistence type="predicted"/>
<keyword evidence="1" id="KW-0732">Signal</keyword>
<dbReference type="AlphaFoldDB" id="A0A1E1LLS3"/>
<accession>A0A1E1LLS3</accession>
<evidence type="ECO:0000313" key="3">
    <source>
        <dbReference type="Proteomes" id="UP000178129"/>
    </source>
</evidence>
<sequence length="147" mass="15089">MQFTTAISALVAVAGLASAATPSYGIEMVPVPEGYFESHLGETGVTLSPAVAVQRRLSSRAITHVYVCINSNFSGACQNVQVNTGGCYNFVGNYNDAISSIGPDQVMLDAVAAVLAGSSTPAFTISMTTTSMTLQALSGATSGLERD</sequence>
<comment type="caution">
    <text evidence="2">The sequence shown here is derived from an EMBL/GenBank/DDBJ whole genome shotgun (WGS) entry which is preliminary data.</text>
</comment>
<protein>
    <submittedName>
        <fullName evidence="2">Uncharacterized protein</fullName>
    </submittedName>
</protein>
<keyword evidence="3" id="KW-1185">Reference proteome</keyword>